<protein>
    <recommendedName>
        <fullName evidence="8">Rhodopsin domain-containing protein</fullName>
    </recommendedName>
</protein>
<keyword evidence="3 7" id="KW-1133">Transmembrane helix</keyword>
<proteinExistence type="inferred from homology"/>
<dbReference type="PANTHER" id="PTHR33048">
    <property type="entry name" value="PTH11-LIKE INTEGRAL MEMBRANE PROTEIN (AFU_ORTHOLOGUE AFUA_5G11245)"/>
    <property type="match status" value="1"/>
</dbReference>
<reference evidence="9" key="1">
    <citation type="journal article" date="2020" name="New Phytol.">
        <title>Comparative genomics reveals dynamic genome evolution in host specialist ectomycorrhizal fungi.</title>
        <authorList>
            <person name="Lofgren L.A."/>
            <person name="Nguyen N.H."/>
            <person name="Vilgalys R."/>
            <person name="Ruytinx J."/>
            <person name="Liao H.L."/>
            <person name="Branco S."/>
            <person name="Kuo A."/>
            <person name="LaButti K."/>
            <person name="Lipzen A."/>
            <person name="Andreopoulos W."/>
            <person name="Pangilinan J."/>
            <person name="Riley R."/>
            <person name="Hundley H."/>
            <person name="Na H."/>
            <person name="Barry K."/>
            <person name="Grigoriev I.V."/>
            <person name="Stajich J.E."/>
            <person name="Kennedy P.G."/>
        </authorList>
    </citation>
    <scope>NUCLEOTIDE SEQUENCE</scope>
    <source>
        <strain evidence="9">DOB743</strain>
    </source>
</reference>
<dbReference type="OrthoDB" id="444631at2759"/>
<evidence type="ECO:0000256" key="5">
    <source>
        <dbReference type="ARBA" id="ARBA00038359"/>
    </source>
</evidence>
<feature type="region of interest" description="Disordered" evidence="6">
    <location>
        <begin position="298"/>
        <end position="323"/>
    </location>
</feature>
<dbReference type="Proteomes" id="UP000714275">
    <property type="component" value="Unassembled WGS sequence"/>
</dbReference>
<evidence type="ECO:0000256" key="2">
    <source>
        <dbReference type="ARBA" id="ARBA00022692"/>
    </source>
</evidence>
<evidence type="ECO:0000313" key="9">
    <source>
        <dbReference type="EMBL" id="KAG1778167.1"/>
    </source>
</evidence>
<dbReference type="InterPro" id="IPR049326">
    <property type="entry name" value="Rhodopsin_dom_fungi"/>
</dbReference>
<keyword evidence="10" id="KW-1185">Reference proteome</keyword>
<dbReference type="Pfam" id="PF20684">
    <property type="entry name" value="Fung_rhodopsin"/>
    <property type="match status" value="1"/>
</dbReference>
<evidence type="ECO:0000256" key="6">
    <source>
        <dbReference type="SAM" id="MobiDB-lite"/>
    </source>
</evidence>
<gene>
    <name evidence="9" type="ORF">EV702DRAFT_190738</name>
</gene>
<evidence type="ECO:0000256" key="3">
    <source>
        <dbReference type="ARBA" id="ARBA00022989"/>
    </source>
</evidence>
<evidence type="ECO:0000256" key="4">
    <source>
        <dbReference type="ARBA" id="ARBA00023136"/>
    </source>
</evidence>
<dbReference type="PANTHER" id="PTHR33048:SF47">
    <property type="entry name" value="INTEGRAL MEMBRANE PROTEIN-RELATED"/>
    <property type="match status" value="1"/>
</dbReference>
<comment type="subcellular location">
    <subcellularLocation>
        <location evidence="1">Membrane</location>
        <topology evidence="1">Multi-pass membrane protein</topology>
    </subcellularLocation>
</comment>
<sequence>MSSSGPALAQIEVVDIVLTIVAVIVTSFRLCIRARQKRLWIDDAWAALSMIFNSMLLIADCMYLQDYEEYPQGIRVALYYMIAQFFYAVVWSSRLSILFTIVRLTVPGSFFRRLLISTAITFGIVWALLFSQVWWICETQSGWKTQPLPQCDLGRDVAIAQIITDVLGDFVLILAPFCLIYRVRLSGGQKVRVLSVFSASAITTIVSLTHSYYIFSGGGPKEVMAAIVEASLSLIVANLSPIVALIFRLSAEDDSPSTPSPIMTFGSQPRKRVRGPLATTFTGAESTPIVLEDLSVSRPRSLKTSDDDEITLHNRERKQTNEW</sequence>
<name>A0A9P6ZXW4_9AGAM</name>
<feature type="transmembrane region" description="Helical" evidence="7">
    <location>
        <begin position="227"/>
        <end position="247"/>
    </location>
</feature>
<dbReference type="InterPro" id="IPR052337">
    <property type="entry name" value="SAT4-like"/>
</dbReference>
<dbReference type="GO" id="GO:0016020">
    <property type="term" value="C:membrane"/>
    <property type="evidence" value="ECO:0007669"/>
    <property type="project" value="UniProtKB-SubCell"/>
</dbReference>
<feature type="compositionally biased region" description="Basic and acidic residues" evidence="6">
    <location>
        <begin position="310"/>
        <end position="323"/>
    </location>
</feature>
<evidence type="ECO:0000259" key="8">
    <source>
        <dbReference type="Pfam" id="PF20684"/>
    </source>
</evidence>
<feature type="transmembrane region" description="Helical" evidence="7">
    <location>
        <begin position="114"/>
        <end position="137"/>
    </location>
</feature>
<dbReference type="EMBL" id="JABBWD010000017">
    <property type="protein sequence ID" value="KAG1778167.1"/>
    <property type="molecule type" value="Genomic_DNA"/>
</dbReference>
<comment type="caution">
    <text evidence="9">The sequence shown here is derived from an EMBL/GenBank/DDBJ whole genome shotgun (WGS) entry which is preliminary data.</text>
</comment>
<evidence type="ECO:0000256" key="7">
    <source>
        <dbReference type="SAM" id="Phobius"/>
    </source>
</evidence>
<organism evidence="9 10">
    <name type="scientific">Suillus placidus</name>
    <dbReference type="NCBI Taxonomy" id="48579"/>
    <lineage>
        <taxon>Eukaryota</taxon>
        <taxon>Fungi</taxon>
        <taxon>Dikarya</taxon>
        <taxon>Basidiomycota</taxon>
        <taxon>Agaricomycotina</taxon>
        <taxon>Agaricomycetes</taxon>
        <taxon>Agaricomycetidae</taxon>
        <taxon>Boletales</taxon>
        <taxon>Suillineae</taxon>
        <taxon>Suillaceae</taxon>
        <taxon>Suillus</taxon>
    </lineage>
</organism>
<feature type="transmembrane region" description="Helical" evidence="7">
    <location>
        <begin position="77"/>
        <end position="102"/>
    </location>
</feature>
<keyword evidence="2 7" id="KW-0812">Transmembrane</keyword>
<comment type="similarity">
    <text evidence="5">Belongs to the SAT4 family.</text>
</comment>
<accession>A0A9P6ZXW4</accession>
<feature type="transmembrane region" description="Helical" evidence="7">
    <location>
        <begin position="157"/>
        <end position="181"/>
    </location>
</feature>
<evidence type="ECO:0000256" key="1">
    <source>
        <dbReference type="ARBA" id="ARBA00004141"/>
    </source>
</evidence>
<evidence type="ECO:0000313" key="10">
    <source>
        <dbReference type="Proteomes" id="UP000714275"/>
    </source>
</evidence>
<feature type="transmembrane region" description="Helical" evidence="7">
    <location>
        <begin position="44"/>
        <end position="65"/>
    </location>
</feature>
<feature type="transmembrane region" description="Helical" evidence="7">
    <location>
        <begin position="13"/>
        <end position="32"/>
    </location>
</feature>
<keyword evidence="4 7" id="KW-0472">Membrane</keyword>
<feature type="domain" description="Rhodopsin" evidence="8">
    <location>
        <begin position="29"/>
        <end position="231"/>
    </location>
</feature>
<feature type="transmembrane region" description="Helical" evidence="7">
    <location>
        <begin position="193"/>
        <end position="215"/>
    </location>
</feature>
<dbReference type="AlphaFoldDB" id="A0A9P6ZXW4"/>